<evidence type="ECO:0000313" key="1">
    <source>
        <dbReference type="EMBL" id="RPJ65716.1"/>
    </source>
</evidence>
<dbReference type="AlphaFoldDB" id="A0A3N5Y010"/>
<protein>
    <submittedName>
        <fullName evidence="1">Uncharacterized protein</fullName>
    </submittedName>
</protein>
<dbReference type="Proteomes" id="UP000275281">
    <property type="component" value="Unassembled WGS sequence"/>
</dbReference>
<evidence type="ECO:0000313" key="2">
    <source>
        <dbReference type="Proteomes" id="UP000275281"/>
    </source>
</evidence>
<comment type="caution">
    <text evidence="1">The sequence shown here is derived from an EMBL/GenBank/DDBJ whole genome shotgun (WGS) entry which is preliminary data.</text>
</comment>
<name>A0A3N5Y010_9ALTE</name>
<sequence>MEAQSNLSHLADILTVTNAGAFHLSDSLLGTGIPLQKGLIWHIESIELIDAATSEVFDAAFTPITLWPDGSIKWLGIKTLIALDAKQQKSLYLRKAKVIDFHSLTYPIQEKGHCLHIATGEGEIIVDKRKLLNISTPSITGSSLEYLFAEPVSHLDEAVVECEFNVYRSKHHYICAEITQIGVVTTDIDKQVKVTARTSINLINGDIDVAITITNPAAAVHPNGKWDLGDPNSINIKAINWCFKSAHSGKVSLKTSESAQWQLSEGKTCLHQASSGGDDWLSPIHVDKSNKVNLPFKGYKLVNNGHATEQGDTASPSLRVEGESAENMSFITPDLFWQNFPSQLLIEEQRLSLSLLGAESSPPIELQPGEQKTRTFTISHTEGTCRALLAKIDPDYVASTHAIASMHGGETDATLNQLINVALDGKAGFEQKNKSVDMFGWRNFGELYADHERALDKDSAYFISHYNNQYDPIFGMLSQWLKTGDRQWFVLADHLAKHVADIDIYHTKDDKPEYSGGLFWHTDHYVQAYTATHRTYSANQPSNVYDDHAGGGGPGGQHCYTQGLALHYLLTQYPPSKQAVLKLCQWVKTVYEGDNTLMALVLACRNRSRSDLKDVITGQYPLDRGTANYINALIDSYEVTGKQAFMGKAENVILSTFSYRDDLASRDLSNVENTWFYTVFCQSVCRYLSVLQTHSDNAPCAATIAIINSLLHYGKWMIEHEYLYLDKADILEFPNQTWTAQDCRKLCVLSFILPFLSQSEKGQCQEKITRFKQGIYTRLSSSEETKTTRVLCLLMQNAHYAEYEKMGLQCFLWSQHNLERTDFTYRTDTFATFFKNTLLHFSLSRERRQLVRRFPQLQRFLGKP</sequence>
<proteinExistence type="predicted"/>
<reference evidence="1 2" key="1">
    <citation type="submission" date="2018-11" db="EMBL/GenBank/DDBJ databases">
        <authorList>
            <person name="Ye M.-Q."/>
            <person name="Du Z.-J."/>
        </authorList>
    </citation>
    <scope>NUCLEOTIDE SEQUENCE [LARGE SCALE GENOMIC DNA]</scope>
    <source>
        <strain evidence="1 2">U0105</strain>
    </source>
</reference>
<dbReference type="RefSeq" id="WP_124028347.1">
    <property type="nucleotide sequence ID" value="NZ_JBHRSN010000007.1"/>
</dbReference>
<gene>
    <name evidence="1" type="ORF">DRW07_12935</name>
</gene>
<dbReference type="OrthoDB" id="262615at2"/>
<organism evidence="1 2">
    <name type="scientific">Alteromonas sediminis</name>
    <dbReference type="NCBI Taxonomy" id="2259342"/>
    <lineage>
        <taxon>Bacteria</taxon>
        <taxon>Pseudomonadati</taxon>
        <taxon>Pseudomonadota</taxon>
        <taxon>Gammaproteobacteria</taxon>
        <taxon>Alteromonadales</taxon>
        <taxon>Alteromonadaceae</taxon>
        <taxon>Alteromonas/Salinimonas group</taxon>
        <taxon>Alteromonas</taxon>
    </lineage>
</organism>
<accession>A0A3N5Y010</accession>
<keyword evidence="2" id="KW-1185">Reference proteome</keyword>
<dbReference type="EMBL" id="RPOK01000004">
    <property type="protein sequence ID" value="RPJ65716.1"/>
    <property type="molecule type" value="Genomic_DNA"/>
</dbReference>